<dbReference type="InterPro" id="IPR050638">
    <property type="entry name" value="AA-Vitamin_Transporters"/>
</dbReference>
<name>A0A6J6CWR7_9ZZZZ</name>
<feature type="transmembrane region" description="Helical" evidence="5">
    <location>
        <begin position="143"/>
        <end position="164"/>
    </location>
</feature>
<dbReference type="SUPFAM" id="SSF103481">
    <property type="entry name" value="Multidrug resistance efflux transporter EmrE"/>
    <property type="match status" value="2"/>
</dbReference>
<dbReference type="InterPro" id="IPR037185">
    <property type="entry name" value="EmrE-like"/>
</dbReference>
<evidence type="ECO:0000313" key="7">
    <source>
        <dbReference type="EMBL" id="CAB4555595.1"/>
    </source>
</evidence>
<keyword evidence="3 5" id="KW-1133">Transmembrane helix</keyword>
<protein>
    <submittedName>
        <fullName evidence="7">Unannotated protein</fullName>
    </submittedName>
</protein>
<feature type="transmembrane region" description="Helical" evidence="5">
    <location>
        <begin position="233"/>
        <end position="255"/>
    </location>
</feature>
<feature type="transmembrane region" description="Helical" evidence="5">
    <location>
        <begin position="91"/>
        <end position="112"/>
    </location>
</feature>
<gene>
    <name evidence="7" type="ORF">UFOPK1572_00468</name>
</gene>
<feature type="transmembrane region" description="Helical" evidence="5">
    <location>
        <begin position="30"/>
        <end position="52"/>
    </location>
</feature>
<dbReference type="GO" id="GO:0016020">
    <property type="term" value="C:membrane"/>
    <property type="evidence" value="ECO:0007669"/>
    <property type="project" value="UniProtKB-SubCell"/>
</dbReference>
<proteinExistence type="predicted"/>
<feature type="domain" description="EamA" evidence="6">
    <location>
        <begin position="1"/>
        <end position="135"/>
    </location>
</feature>
<dbReference type="Pfam" id="PF00892">
    <property type="entry name" value="EamA"/>
    <property type="match status" value="2"/>
</dbReference>
<dbReference type="PANTHER" id="PTHR32322">
    <property type="entry name" value="INNER MEMBRANE TRANSPORTER"/>
    <property type="match status" value="1"/>
</dbReference>
<keyword evidence="4 5" id="KW-0472">Membrane</keyword>
<evidence type="ECO:0000256" key="1">
    <source>
        <dbReference type="ARBA" id="ARBA00004141"/>
    </source>
</evidence>
<dbReference type="AlphaFoldDB" id="A0A6J6CWR7"/>
<sequence>MGIFYVLVSGISFGLLPWFARIAYDHGADPLGMLIARFSLAAVGLVIIRMIYQRGVAWPRGKTLAQLIGLGAVGYAGQSSFYFFGIERIDISLATVIFYSYPVFVVLAGWALWGAKPSLRVSLCLAIVVAGTALTAGQVRAGSFTGVLLMLGAAGWYTIYIVVASKVTPKVGALTSLTVIMVSTAAAHLLAWPIHQSSVPTDATGWWATGAAAFISTIIAMGFFLAGVARLDAGVASVLSTIEPVVSIAVGVIALNEQLTPVRTLGAVAVLLGVSLLAQFSRASTK</sequence>
<dbReference type="Gene3D" id="1.10.3730.20">
    <property type="match status" value="1"/>
</dbReference>
<dbReference type="InterPro" id="IPR000620">
    <property type="entry name" value="EamA_dom"/>
</dbReference>
<comment type="subcellular location">
    <subcellularLocation>
        <location evidence="1">Membrane</location>
        <topology evidence="1">Multi-pass membrane protein</topology>
    </subcellularLocation>
</comment>
<feature type="transmembrane region" description="Helical" evidence="5">
    <location>
        <begin position="206"/>
        <end position="226"/>
    </location>
</feature>
<evidence type="ECO:0000256" key="4">
    <source>
        <dbReference type="ARBA" id="ARBA00023136"/>
    </source>
</evidence>
<feature type="domain" description="EamA" evidence="6">
    <location>
        <begin position="145"/>
        <end position="277"/>
    </location>
</feature>
<dbReference type="PANTHER" id="PTHR32322:SF9">
    <property type="entry name" value="AMINO-ACID METABOLITE EFFLUX PUMP-RELATED"/>
    <property type="match status" value="1"/>
</dbReference>
<accession>A0A6J6CWR7</accession>
<feature type="transmembrane region" description="Helical" evidence="5">
    <location>
        <begin position="119"/>
        <end position="137"/>
    </location>
</feature>
<reference evidence="7" key="1">
    <citation type="submission" date="2020-05" db="EMBL/GenBank/DDBJ databases">
        <authorList>
            <person name="Chiriac C."/>
            <person name="Salcher M."/>
            <person name="Ghai R."/>
            <person name="Kavagutti S V."/>
        </authorList>
    </citation>
    <scope>NUCLEOTIDE SEQUENCE</scope>
</reference>
<dbReference type="EMBL" id="CAEZTC010000042">
    <property type="protein sequence ID" value="CAB4555595.1"/>
    <property type="molecule type" value="Genomic_DNA"/>
</dbReference>
<keyword evidence="2 5" id="KW-0812">Transmembrane</keyword>
<feature type="transmembrane region" description="Helical" evidence="5">
    <location>
        <begin position="261"/>
        <end position="280"/>
    </location>
</feature>
<organism evidence="7">
    <name type="scientific">freshwater metagenome</name>
    <dbReference type="NCBI Taxonomy" id="449393"/>
    <lineage>
        <taxon>unclassified sequences</taxon>
        <taxon>metagenomes</taxon>
        <taxon>ecological metagenomes</taxon>
    </lineage>
</organism>
<evidence type="ECO:0000259" key="6">
    <source>
        <dbReference type="Pfam" id="PF00892"/>
    </source>
</evidence>
<evidence type="ECO:0000256" key="2">
    <source>
        <dbReference type="ARBA" id="ARBA00022692"/>
    </source>
</evidence>
<feature type="transmembrane region" description="Helical" evidence="5">
    <location>
        <begin position="64"/>
        <end position="85"/>
    </location>
</feature>
<feature type="transmembrane region" description="Helical" evidence="5">
    <location>
        <begin position="171"/>
        <end position="194"/>
    </location>
</feature>
<feature type="transmembrane region" description="Helical" evidence="5">
    <location>
        <begin position="5"/>
        <end position="24"/>
    </location>
</feature>
<evidence type="ECO:0000256" key="3">
    <source>
        <dbReference type="ARBA" id="ARBA00022989"/>
    </source>
</evidence>
<evidence type="ECO:0000256" key="5">
    <source>
        <dbReference type="SAM" id="Phobius"/>
    </source>
</evidence>